<dbReference type="Gene3D" id="3.30.420.10">
    <property type="entry name" value="Ribonuclease H-like superfamily/Ribonuclease H"/>
    <property type="match status" value="1"/>
</dbReference>
<dbReference type="GO" id="GO:0003676">
    <property type="term" value="F:nucleic acid binding"/>
    <property type="evidence" value="ECO:0007669"/>
    <property type="project" value="InterPro"/>
</dbReference>
<dbReference type="STRING" id="1193518.BN13_1920012"/>
<dbReference type="GO" id="GO:0015074">
    <property type="term" value="P:DNA integration"/>
    <property type="evidence" value="ECO:0007669"/>
    <property type="project" value="InterPro"/>
</dbReference>
<gene>
    <name evidence="3" type="ORF">BN13_1920012</name>
</gene>
<dbReference type="InterPro" id="IPR012337">
    <property type="entry name" value="RNaseH-like_sf"/>
</dbReference>
<dbReference type="AlphaFoldDB" id="A0A077M9Y6"/>
<feature type="region of interest" description="Disordered" evidence="1">
    <location>
        <begin position="676"/>
        <end position="725"/>
    </location>
</feature>
<dbReference type="SUPFAM" id="SSF53098">
    <property type="entry name" value="Ribonuclease H-like"/>
    <property type="match status" value="1"/>
</dbReference>
<sequence length="725" mass="80697">MTAAHRRRPIGAGHPVDEQPDAGKVIGITRDEDGRVVVVVDHGDHRTRVTWMALVKASLTCKPAPPVDVLEQHPAPMLAELAEEERAAVSKRYRDLVQIETGSLRGNPEADRRAGILNPAYDPKTTTSAERLITKSRELKALGEVAASRASLYRQVGRIGEGPDFLIHGNRRTLTQRLDEFDPAVVEIVREEVAAESQRPRKSQRKLLVRIRSRLDRAAVADEVTRHQLGVLVGEVSRGRGLHHVAKTRRSESSRPLAVYGAQRVSRPGELVQVDATPTTVAILGPQGVLVPAVILSAIDVYTRWFVALRVCVGAATSRDVCALIAQMGRPTVTRAGYPYELEMWHGIPKLVALNDDPEGEKTTIQKVIGRKPAIHSSTLVFDHGTENASDHTLGFAAECDIDVVFCPPRQGHAKGVVEAIHRVIADVESALPIHKGQNVLNRPNDLELAVPIKPQDLQDMLWEYAIDVYANEPHRNLTEAHGSPTPLSPAMVWADYVTSFGELDRPADPWLYLKGLQRAERLLSPEGIRLHTVTYNSSELQQLRSVVMRGIGVKARPLTIFYDRLDTTRIFLIHPVERHWMMVPRAIDRNGSVAPMSSLVRTHALRDMDQDTRRVLTETEIHRLEAALLTRWIDGVFTDRQDGRYAAIEGGHQRTYAHDLEQASDEVLSLAFPKPEAEPAAEPALQEYPDTRDDDEEFDYTEEIEFDDDLSDSLVEDESGWGTS</sequence>
<feature type="domain" description="Integrase catalytic" evidence="2">
    <location>
        <begin position="264"/>
        <end position="498"/>
    </location>
</feature>
<dbReference type="Proteomes" id="UP000035720">
    <property type="component" value="Unassembled WGS sequence"/>
</dbReference>
<dbReference type="PROSITE" id="PS50994">
    <property type="entry name" value="INTEGRASE"/>
    <property type="match status" value="1"/>
</dbReference>
<feature type="compositionally biased region" description="Acidic residues" evidence="1">
    <location>
        <begin position="693"/>
        <end position="725"/>
    </location>
</feature>
<accession>A0A077M9Y6</accession>
<protein>
    <recommendedName>
        <fullName evidence="2">Integrase catalytic domain-containing protein</fullName>
    </recommendedName>
</protein>
<comment type="caution">
    <text evidence="3">The sequence shown here is derived from an EMBL/GenBank/DDBJ whole genome shotgun (WGS) entry which is preliminary data.</text>
</comment>
<proteinExistence type="predicted"/>
<evidence type="ECO:0000259" key="2">
    <source>
        <dbReference type="PROSITE" id="PS50994"/>
    </source>
</evidence>
<feature type="region of interest" description="Disordered" evidence="1">
    <location>
        <begin position="1"/>
        <end position="22"/>
    </location>
</feature>
<evidence type="ECO:0000256" key="1">
    <source>
        <dbReference type="SAM" id="MobiDB-lite"/>
    </source>
</evidence>
<keyword evidence="4" id="KW-1185">Reference proteome</keyword>
<name>A0A077M9Y6_9MICO</name>
<dbReference type="EMBL" id="CAJC01000104">
    <property type="protein sequence ID" value="CCI52660.1"/>
    <property type="molecule type" value="Genomic_DNA"/>
</dbReference>
<reference evidence="3 4" key="1">
    <citation type="journal article" date="2013" name="ISME J.">
        <title>A metabolic model for members of the genus Tetrasphaera involved in enhanced biological phosphorus removal.</title>
        <authorList>
            <person name="Kristiansen R."/>
            <person name="Nguyen H.T.T."/>
            <person name="Saunders A.M."/>
            <person name="Nielsen J.L."/>
            <person name="Wimmer R."/>
            <person name="Le V.Q."/>
            <person name="McIlroy S.J."/>
            <person name="Petrovski S."/>
            <person name="Seviour R.J."/>
            <person name="Calteau A."/>
            <person name="Nielsen K.L."/>
            <person name="Nielsen P.H."/>
        </authorList>
    </citation>
    <scope>NUCLEOTIDE SEQUENCE [LARGE SCALE GENOMIC DNA]</scope>
    <source>
        <strain evidence="3 4">Ben 74</strain>
    </source>
</reference>
<dbReference type="InterPro" id="IPR036397">
    <property type="entry name" value="RNaseH_sf"/>
</dbReference>
<evidence type="ECO:0000313" key="3">
    <source>
        <dbReference type="EMBL" id="CCI52660.1"/>
    </source>
</evidence>
<organism evidence="3 4">
    <name type="scientific">Nostocoides jenkinsii Ben 74</name>
    <dbReference type="NCBI Taxonomy" id="1193518"/>
    <lineage>
        <taxon>Bacteria</taxon>
        <taxon>Bacillati</taxon>
        <taxon>Actinomycetota</taxon>
        <taxon>Actinomycetes</taxon>
        <taxon>Micrococcales</taxon>
        <taxon>Intrasporangiaceae</taxon>
        <taxon>Nostocoides</taxon>
    </lineage>
</organism>
<evidence type="ECO:0000313" key="4">
    <source>
        <dbReference type="Proteomes" id="UP000035720"/>
    </source>
</evidence>
<dbReference type="InterPro" id="IPR001584">
    <property type="entry name" value="Integrase_cat-core"/>
</dbReference>